<dbReference type="EMBL" id="JAAGWQ010000067">
    <property type="protein sequence ID" value="KAF5671429.1"/>
    <property type="molecule type" value="Genomic_DNA"/>
</dbReference>
<reference evidence="3 4" key="1">
    <citation type="submission" date="2020-05" db="EMBL/GenBank/DDBJ databases">
        <title>Identification and distribution of gene clusters putatively required for synthesis of sphingolipid metabolism inhibitors in phylogenetically diverse species of the filamentous fungus Fusarium.</title>
        <authorList>
            <person name="Kim H.-S."/>
            <person name="Busman M."/>
            <person name="Brown D.W."/>
            <person name="Divon H."/>
            <person name="Uhlig S."/>
            <person name="Proctor R.H."/>
        </authorList>
    </citation>
    <scope>NUCLEOTIDE SEQUENCE [LARGE SCALE GENOMIC DNA]</scope>
    <source>
        <strain evidence="3 4">NRRL 20693</strain>
    </source>
</reference>
<comment type="caution">
    <text evidence="3">The sequence shown here is derived from an EMBL/GenBank/DDBJ whole genome shotgun (WGS) entry which is preliminary data.</text>
</comment>
<feature type="region of interest" description="Disordered" evidence="1">
    <location>
        <begin position="1"/>
        <end position="24"/>
    </location>
</feature>
<name>A0A8H5TLT2_FUSHE</name>
<dbReference type="SUPFAM" id="SSF56112">
    <property type="entry name" value="Protein kinase-like (PK-like)"/>
    <property type="match status" value="1"/>
</dbReference>
<keyword evidence="4" id="KW-1185">Reference proteome</keyword>
<sequence>MQDRKRQLEEATMPPTPSPKRLCKEVEESCSQQQNHDGCLNPQAPVSATPLTEEALRHHEEALTALEDEWAAPPTLSITESGAEWRYPKPDEHFEAYYEKTFIFVRTSTEECFRVTFPERVDINTLRSIDTSALDLTSVAADDIMFKFASFVADIYGLDIDSMISTYIPGHHMWPRFRSSLTAVPEKMLQYCHVKQGAVAQYKVEKKGRYIKDLILAEAEICEHLMDHPHLNIAKYWGCDVVDDRIRGLCFGKYTMTLFERAELGIPLDHEHCLRGIRDGLDHLHSLGFAHNDINPHNIMLDAGDNAIIIDFDSCKPIGETMIKGGTPDWCVENSWISSPENDFYGLNKIAEHFAECREDEQKDEQGEEAENV</sequence>
<protein>
    <submittedName>
        <fullName evidence="3">Serine threonine kinase</fullName>
    </submittedName>
</protein>
<gene>
    <name evidence="3" type="ORF">FHETE_4139</name>
</gene>
<evidence type="ECO:0000259" key="2">
    <source>
        <dbReference type="PROSITE" id="PS50011"/>
    </source>
</evidence>
<dbReference type="AlphaFoldDB" id="A0A8H5TLT2"/>
<feature type="domain" description="Protein kinase" evidence="2">
    <location>
        <begin position="123"/>
        <end position="373"/>
    </location>
</feature>
<dbReference type="Gene3D" id="1.10.510.10">
    <property type="entry name" value="Transferase(Phosphotransferase) domain 1"/>
    <property type="match status" value="1"/>
</dbReference>
<keyword evidence="3" id="KW-0808">Transferase</keyword>
<dbReference type="PROSITE" id="PS50011">
    <property type="entry name" value="PROTEIN_KINASE_DOM"/>
    <property type="match status" value="1"/>
</dbReference>
<dbReference type="InterPro" id="IPR000719">
    <property type="entry name" value="Prot_kinase_dom"/>
</dbReference>
<dbReference type="GO" id="GO:0004672">
    <property type="term" value="F:protein kinase activity"/>
    <property type="evidence" value="ECO:0007669"/>
    <property type="project" value="InterPro"/>
</dbReference>
<dbReference type="Proteomes" id="UP000567885">
    <property type="component" value="Unassembled WGS sequence"/>
</dbReference>
<proteinExistence type="predicted"/>
<accession>A0A8H5TLT2</accession>
<dbReference type="GO" id="GO:0005524">
    <property type="term" value="F:ATP binding"/>
    <property type="evidence" value="ECO:0007669"/>
    <property type="project" value="InterPro"/>
</dbReference>
<organism evidence="3 4">
    <name type="scientific">Fusarium heterosporum</name>
    <dbReference type="NCBI Taxonomy" id="42747"/>
    <lineage>
        <taxon>Eukaryota</taxon>
        <taxon>Fungi</taxon>
        <taxon>Dikarya</taxon>
        <taxon>Ascomycota</taxon>
        <taxon>Pezizomycotina</taxon>
        <taxon>Sordariomycetes</taxon>
        <taxon>Hypocreomycetidae</taxon>
        <taxon>Hypocreales</taxon>
        <taxon>Nectriaceae</taxon>
        <taxon>Fusarium</taxon>
        <taxon>Fusarium heterosporum species complex</taxon>
    </lineage>
</organism>
<dbReference type="Pfam" id="PF00069">
    <property type="entry name" value="Pkinase"/>
    <property type="match status" value="1"/>
</dbReference>
<evidence type="ECO:0000313" key="3">
    <source>
        <dbReference type="EMBL" id="KAF5671429.1"/>
    </source>
</evidence>
<evidence type="ECO:0000313" key="4">
    <source>
        <dbReference type="Proteomes" id="UP000567885"/>
    </source>
</evidence>
<dbReference type="InterPro" id="IPR011009">
    <property type="entry name" value="Kinase-like_dom_sf"/>
</dbReference>
<evidence type="ECO:0000256" key="1">
    <source>
        <dbReference type="SAM" id="MobiDB-lite"/>
    </source>
</evidence>
<dbReference type="OrthoDB" id="4062651at2759"/>
<keyword evidence="3" id="KW-0418">Kinase</keyword>